<feature type="signal peptide" evidence="2">
    <location>
        <begin position="1"/>
        <end position="30"/>
    </location>
</feature>
<feature type="non-terminal residue" evidence="3">
    <location>
        <position position="109"/>
    </location>
</feature>
<gene>
    <name evidence="3" type="ORF">EGW08_008607</name>
</gene>
<feature type="chain" id="PRO_5018655878" evidence="2">
    <location>
        <begin position="31"/>
        <end position="109"/>
    </location>
</feature>
<keyword evidence="2" id="KW-0732">Signal</keyword>
<protein>
    <submittedName>
        <fullName evidence="3">Uncharacterized protein</fullName>
    </submittedName>
</protein>
<evidence type="ECO:0000256" key="2">
    <source>
        <dbReference type="SAM" id="SignalP"/>
    </source>
</evidence>
<evidence type="ECO:0000313" key="3">
    <source>
        <dbReference type="EMBL" id="RUS83639.1"/>
    </source>
</evidence>
<name>A0A3S1BAD8_ELYCH</name>
<comment type="caution">
    <text evidence="3">The sequence shown here is derived from an EMBL/GenBank/DDBJ whole genome shotgun (WGS) entry which is preliminary data.</text>
</comment>
<evidence type="ECO:0000313" key="4">
    <source>
        <dbReference type="Proteomes" id="UP000271974"/>
    </source>
</evidence>
<sequence>MLHRKTSKDIFVVVMATVALMAALTGGTRTQENNWSNSTRADSPRSVNSTDLHSANSPIGPAEVYTDANSTHVLVISSKSGEPCLLAALNATIQVSYKVLEGIVHEGYV</sequence>
<evidence type="ECO:0000256" key="1">
    <source>
        <dbReference type="SAM" id="MobiDB-lite"/>
    </source>
</evidence>
<organism evidence="3 4">
    <name type="scientific">Elysia chlorotica</name>
    <name type="common">Eastern emerald elysia</name>
    <name type="synonym">Sea slug</name>
    <dbReference type="NCBI Taxonomy" id="188477"/>
    <lineage>
        <taxon>Eukaryota</taxon>
        <taxon>Metazoa</taxon>
        <taxon>Spiralia</taxon>
        <taxon>Lophotrochozoa</taxon>
        <taxon>Mollusca</taxon>
        <taxon>Gastropoda</taxon>
        <taxon>Heterobranchia</taxon>
        <taxon>Euthyneura</taxon>
        <taxon>Panpulmonata</taxon>
        <taxon>Sacoglossa</taxon>
        <taxon>Placobranchoidea</taxon>
        <taxon>Plakobranchidae</taxon>
        <taxon>Elysia</taxon>
    </lineage>
</organism>
<accession>A0A3S1BAD8</accession>
<dbReference type="OrthoDB" id="10037042at2759"/>
<proteinExistence type="predicted"/>
<dbReference type="Proteomes" id="UP000271974">
    <property type="component" value="Unassembled WGS sequence"/>
</dbReference>
<feature type="region of interest" description="Disordered" evidence="1">
    <location>
        <begin position="29"/>
        <end position="55"/>
    </location>
</feature>
<dbReference type="EMBL" id="RQTK01000236">
    <property type="protein sequence ID" value="RUS83639.1"/>
    <property type="molecule type" value="Genomic_DNA"/>
</dbReference>
<dbReference type="AlphaFoldDB" id="A0A3S1BAD8"/>
<reference evidence="3 4" key="1">
    <citation type="submission" date="2019-01" db="EMBL/GenBank/DDBJ databases">
        <title>A draft genome assembly of the solar-powered sea slug Elysia chlorotica.</title>
        <authorList>
            <person name="Cai H."/>
            <person name="Li Q."/>
            <person name="Fang X."/>
            <person name="Li J."/>
            <person name="Curtis N.E."/>
            <person name="Altenburger A."/>
            <person name="Shibata T."/>
            <person name="Feng M."/>
            <person name="Maeda T."/>
            <person name="Schwartz J.A."/>
            <person name="Shigenobu S."/>
            <person name="Lundholm N."/>
            <person name="Nishiyama T."/>
            <person name="Yang H."/>
            <person name="Hasebe M."/>
            <person name="Li S."/>
            <person name="Pierce S.K."/>
            <person name="Wang J."/>
        </authorList>
    </citation>
    <scope>NUCLEOTIDE SEQUENCE [LARGE SCALE GENOMIC DNA]</scope>
    <source>
        <strain evidence="3">EC2010</strain>
        <tissue evidence="3">Whole organism of an adult</tissue>
    </source>
</reference>
<keyword evidence="4" id="KW-1185">Reference proteome</keyword>